<feature type="region of interest" description="Disordered" evidence="1">
    <location>
        <begin position="1"/>
        <end position="25"/>
    </location>
</feature>
<accession>A0A1D3D0Y2</accession>
<dbReference type="AlphaFoldDB" id="A0A1D3D0Y2"/>
<sequence>MDPTTPPEKAPTRGSPPSSLRSSASGSGCLSASSVCSLYASLSRHSSLLQAAFSKSSSTELQKNLRLDGALLDVITPNDTYVGSRQQLHAWLCAEPRTPKPKSPTQSPGPLGNLATAPPQLEGFRLLRDGHISLSTDHDGVLMVQVGTVQKEA</sequence>
<protein>
    <submittedName>
        <fullName evidence="2">Uncharacterized protein</fullName>
    </submittedName>
</protein>
<dbReference type="Proteomes" id="UP000095192">
    <property type="component" value="Unassembled WGS sequence"/>
</dbReference>
<dbReference type="VEuPathDB" id="ToxoDB:cyc_08409"/>
<evidence type="ECO:0000313" key="2">
    <source>
        <dbReference type="EMBL" id="OEH77118.1"/>
    </source>
</evidence>
<evidence type="ECO:0000256" key="1">
    <source>
        <dbReference type="SAM" id="MobiDB-lite"/>
    </source>
</evidence>
<name>A0A1D3D0Y2_9EIME</name>
<dbReference type="VEuPathDB" id="ToxoDB:LOC34624145"/>
<dbReference type="InParanoid" id="A0A1D3D0Y2"/>
<keyword evidence="3" id="KW-1185">Reference proteome</keyword>
<evidence type="ECO:0000313" key="3">
    <source>
        <dbReference type="Proteomes" id="UP000095192"/>
    </source>
</evidence>
<dbReference type="EMBL" id="JROU02001203">
    <property type="protein sequence ID" value="OEH77118.1"/>
    <property type="molecule type" value="Genomic_DNA"/>
</dbReference>
<feature type="compositionally biased region" description="Low complexity" evidence="1">
    <location>
        <begin position="13"/>
        <end position="25"/>
    </location>
</feature>
<reference evidence="2 3" key="1">
    <citation type="journal article" date="2016" name="BMC Genomics">
        <title>Comparative genomics reveals Cyclospora cayetanensis possesses coccidia-like metabolism and invasion components but unique surface antigens.</title>
        <authorList>
            <person name="Liu S."/>
            <person name="Wang L."/>
            <person name="Zheng H."/>
            <person name="Xu Z."/>
            <person name="Roellig D.M."/>
            <person name="Li N."/>
            <person name="Frace M.A."/>
            <person name="Tang K."/>
            <person name="Arrowood M.J."/>
            <person name="Moss D.M."/>
            <person name="Zhang L."/>
            <person name="Feng Y."/>
            <person name="Xiao L."/>
        </authorList>
    </citation>
    <scope>NUCLEOTIDE SEQUENCE [LARGE SCALE GENOMIC DNA]</scope>
    <source>
        <strain evidence="2 3">CHN_HEN01</strain>
    </source>
</reference>
<organism evidence="2 3">
    <name type="scientific">Cyclospora cayetanensis</name>
    <dbReference type="NCBI Taxonomy" id="88456"/>
    <lineage>
        <taxon>Eukaryota</taxon>
        <taxon>Sar</taxon>
        <taxon>Alveolata</taxon>
        <taxon>Apicomplexa</taxon>
        <taxon>Conoidasida</taxon>
        <taxon>Coccidia</taxon>
        <taxon>Eucoccidiorida</taxon>
        <taxon>Eimeriorina</taxon>
        <taxon>Eimeriidae</taxon>
        <taxon>Cyclospora</taxon>
    </lineage>
</organism>
<gene>
    <name evidence="2" type="ORF">cyc_08409</name>
</gene>
<proteinExistence type="predicted"/>
<comment type="caution">
    <text evidence="2">The sequence shown here is derived from an EMBL/GenBank/DDBJ whole genome shotgun (WGS) entry which is preliminary data.</text>
</comment>